<evidence type="ECO:0000313" key="7">
    <source>
        <dbReference type="EMBL" id="OAJ43289.1"/>
    </source>
</evidence>
<dbReference type="PANTHER" id="PTHR15938:SF0">
    <property type="entry name" value="HOMOLOGOUS-PAIRING PROTEIN 2 HOMOLOG"/>
    <property type="match status" value="1"/>
</dbReference>
<comment type="similarity">
    <text evidence="2">Belongs to the HOP2 family.</text>
</comment>
<dbReference type="GO" id="GO:0007129">
    <property type="term" value="P:homologous chromosome pairing at meiosis"/>
    <property type="evidence" value="ECO:0007669"/>
    <property type="project" value="TreeGrafter"/>
</dbReference>
<dbReference type="eggNOG" id="KOG4603">
    <property type="taxonomic scope" value="Eukaryota"/>
</dbReference>
<evidence type="ECO:0000256" key="1">
    <source>
        <dbReference type="ARBA" id="ARBA00004123"/>
    </source>
</evidence>
<keyword evidence="5" id="KW-0469">Meiosis</keyword>
<evidence type="ECO:0000256" key="2">
    <source>
        <dbReference type="ARBA" id="ARBA00007922"/>
    </source>
</evidence>
<accession>A0A177WT40</accession>
<dbReference type="GO" id="GO:0003690">
    <property type="term" value="F:double-stranded DNA binding"/>
    <property type="evidence" value="ECO:0007669"/>
    <property type="project" value="TreeGrafter"/>
</dbReference>
<dbReference type="STRING" id="403673.A0A177WT40"/>
<dbReference type="InterPro" id="IPR036388">
    <property type="entry name" value="WH-like_DNA-bd_sf"/>
</dbReference>
<dbReference type="VEuPathDB" id="FungiDB:BDEG_26660"/>
<dbReference type="Gene3D" id="1.10.10.10">
    <property type="entry name" value="Winged helix-like DNA-binding domain superfamily/Winged helix DNA-binding domain"/>
    <property type="match status" value="1"/>
</dbReference>
<dbReference type="PANTHER" id="PTHR15938">
    <property type="entry name" value="TBP-1 INTERACTING PROTEIN"/>
    <property type="match status" value="1"/>
</dbReference>
<reference evidence="7 8" key="1">
    <citation type="submission" date="2006-10" db="EMBL/GenBank/DDBJ databases">
        <title>The Genome Sequence of Batrachochytrium dendrobatidis JEL423.</title>
        <authorList>
            <consortium name="The Broad Institute Genome Sequencing Platform"/>
            <person name="Birren B."/>
            <person name="Lander E."/>
            <person name="Galagan J."/>
            <person name="Cuomo C."/>
            <person name="Devon K."/>
            <person name="Jaffe D."/>
            <person name="Butler J."/>
            <person name="Alvarez P."/>
            <person name="Gnerre S."/>
            <person name="Grabherr M."/>
            <person name="Kleber M."/>
            <person name="Mauceli E."/>
            <person name="Brockman W."/>
            <person name="Young S."/>
            <person name="LaButti K."/>
            <person name="Sykes S."/>
            <person name="DeCaprio D."/>
            <person name="Crawford M."/>
            <person name="Koehrsen M."/>
            <person name="Engels R."/>
            <person name="Montgomery P."/>
            <person name="Pearson M."/>
            <person name="Howarth C."/>
            <person name="Larson L."/>
            <person name="White J."/>
            <person name="O'Leary S."/>
            <person name="Kodira C."/>
            <person name="Zeng Q."/>
            <person name="Yandava C."/>
            <person name="Alvarado L."/>
            <person name="Longcore J."/>
            <person name="James T."/>
        </authorList>
    </citation>
    <scope>NUCLEOTIDE SEQUENCE [LARGE SCALE GENOMIC DNA]</scope>
    <source>
        <strain evidence="7 8">JEL423</strain>
    </source>
</reference>
<dbReference type="Pfam" id="PF07106">
    <property type="entry name" value="WHD_TBPIP"/>
    <property type="match status" value="1"/>
</dbReference>
<dbReference type="OrthoDB" id="272266at2759"/>
<evidence type="ECO:0000256" key="3">
    <source>
        <dbReference type="ARBA" id="ARBA00023172"/>
    </source>
</evidence>
<dbReference type="EMBL" id="DS022309">
    <property type="protein sequence ID" value="OAJ43289.1"/>
    <property type="molecule type" value="Genomic_DNA"/>
</dbReference>
<evidence type="ECO:0000313" key="8">
    <source>
        <dbReference type="Proteomes" id="UP000077115"/>
    </source>
</evidence>
<name>A0A177WT40_BATDL</name>
<sequence>MTRAATQSKSQAQEDSDCKYQTVIVAYLKKQNRPYNATDIFNNLKGSIAKASVIKSLATTADQKLILSKTYGKQIIYAPIQNHETSADIEDMVELEAALETALKDLALHREILKGLNNELAILTKSPTTHDMQVAVESFTQKNQILDDRLQVLSSGQQLVPPKQIQMIKSQYIAYRQEWKCRYKMFKNAWTQIYDGSRNEEQKLMSIIGIETDADVGVKYEE</sequence>
<keyword evidence="4" id="KW-0539">Nucleus</keyword>
<comment type="subcellular location">
    <subcellularLocation>
        <location evidence="1">Nucleus</location>
    </subcellularLocation>
</comment>
<protein>
    <recommendedName>
        <fullName evidence="6">Homologous-pairing protein 2 winged helix domain-containing protein</fullName>
    </recommendedName>
</protein>
<evidence type="ECO:0000256" key="5">
    <source>
        <dbReference type="ARBA" id="ARBA00023254"/>
    </source>
</evidence>
<organism evidence="7 8">
    <name type="scientific">Batrachochytrium dendrobatidis (strain JEL423)</name>
    <dbReference type="NCBI Taxonomy" id="403673"/>
    <lineage>
        <taxon>Eukaryota</taxon>
        <taxon>Fungi</taxon>
        <taxon>Fungi incertae sedis</taxon>
        <taxon>Chytridiomycota</taxon>
        <taxon>Chytridiomycota incertae sedis</taxon>
        <taxon>Chytridiomycetes</taxon>
        <taxon>Rhizophydiales</taxon>
        <taxon>Rhizophydiales incertae sedis</taxon>
        <taxon>Batrachochytrium</taxon>
    </lineage>
</organism>
<dbReference type="GO" id="GO:0000794">
    <property type="term" value="C:condensed nuclear chromosome"/>
    <property type="evidence" value="ECO:0007669"/>
    <property type="project" value="TreeGrafter"/>
</dbReference>
<reference evidence="7 8" key="2">
    <citation type="submission" date="2016-05" db="EMBL/GenBank/DDBJ databases">
        <title>Lineage-specific infection strategies underlie the spectrum of fungal disease in amphibians.</title>
        <authorList>
            <person name="Cuomo C.A."/>
            <person name="Farrer R.A."/>
            <person name="James T."/>
            <person name="Longcore J."/>
            <person name="Birren B."/>
        </authorList>
    </citation>
    <scope>NUCLEOTIDE SEQUENCE [LARGE SCALE GENOMIC DNA]</scope>
    <source>
        <strain evidence="7 8">JEL423</strain>
    </source>
</reference>
<dbReference type="GO" id="GO:0010774">
    <property type="term" value="P:meiotic strand invasion involved in reciprocal meiotic recombination"/>
    <property type="evidence" value="ECO:0007669"/>
    <property type="project" value="TreeGrafter"/>
</dbReference>
<feature type="domain" description="Homologous-pairing protein 2 winged helix" evidence="6">
    <location>
        <begin position="22"/>
        <end position="77"/>
    </location>
</feature>
<dbReference type="GO" id="GO:0120230">
    <property type="term" value="F:recombinase activator activity"/>
    <property type="evidence" value="ECO:0007669"/>
    <property type="project" value="TreeGrafter"/>
</dbReference>
<dbReference type="AlphaFoldDB" id="A0A177WT40"/>
<dbReference type="GO" id="GO:0120231">
    <property type="term" value="C:DNA recombinase auxiliary factor complex"/>
    <property type="evidence" value="ECO:0007669"/>
    <property type="project" value="TreeGrafter"/>
</dbReference>
<keyword evidence="3" id="KW-0233">DNA recombination</keyword>
<evidence type="ECO:0000256" key="4">
    <source>
        <dbReference type="ARBA" id="ARBA00023242"/>
    </source>
</evidence>
<proteinExistence type="inferred from homology"/>
<dbReference type="GO" id="GO:0000709">
    <property type="term" value="P:meiotic joint molecule formation"/>
    <property type="evidence" value="ECO:0007669"/>
    <property type="project" value="TreeGrafter"/>
</dbReference>
<dbReference type="InterPro" id="IPR010776">
    <property type="entry name" value="Hop2_WH_dom"/>
</dbReference>
<gene>
    <name evidence="7" type="ORF">BDEG_26660</name>
</gene>
<evidence type="ECO:0000259" key="6">
    <source>
        <dbReference type="Pfam" id="PF07106"/>
    </source>
</evidence>
<dbReference type="Proteomes" id="UP000077115">
    <property type="component" value="Unassembled WGS sequence"/>
</dbReference>